<comment type="subcellular location">
    <subcellularLocation>
        <location evidence="1">Golgi apparatus</location>
        <location evidence="1">Golgi stack membrane</location>
        <topology evidence="1">Single-pass type II membrane protein</topology>
    </subcellularLocation>
</comment>
<keyword evidence="12" id="KW-1185">Reference proteome</keyword>
<evidence type="ECO:0000256" key="7">
    <source>
        <dbReference type="ARBA" id="ARBA00023034"/>
    </source>
</evidence>
<dbReference type="InterPro" id="IPR037524">
    <property type="entry name" value="PA14/GLEYA"/>
</dbReference>
<evidence type="ECO:0000259" key="10">
    <source>
        <dbReference type="PROSITE" id="PS51820"/>
    </source>
</evidence>
<feature type="compositionally biased region" description="Acidic residues" evidence="9">
    <location>
        <begin position="1160"/>
        <end position="1174"/>
    </location>
</feature>
<evidence type="ECO:0000256" key="8">
    <source>
        <dbReference type="ARBA" id="ARBA00023136"/>
    </source>
</evidence>
<keyword evidence="5" id="KW-0735">Signal-anchor</keyword>
<keyword evidence="7" id="KW-0333">Golgi apparatus</keyword>
<evidence type="ECO:0000256" key="6">
    <source>
        <dbReference type="ARBA" id="ARBA00022989"/>
    </source>
</evidence>
<feature type="region of interest" description="Disordered" evidence="9">
    <location>
        <begin position="1298"/>
        <end position="1324"/>
    </location>
</feature>
<name>A0AAE0QP24_9TELE</name>
<dbReference type="Proteomes" id="UP001274896">
    <property type="component" value="Unassembled WGS sequence"/>
</dbReference>
<dbReference type="InterPro" id="IPR011658">
    <property type="entry name" value="PA14_dom"/>
</dbReference>
<evidence type="ECO:0000256" key="4">
    <source>
        <dbReference type="ARBA" id="ARBA00022692"/>
    </source>
</evidence>
<evidence type="ECO:0000256" key="2">
    <source>
        <dbReference type="ARBA" id="ARBA00009239"/>
    </source>
</evidence>
<feature type="compositionally biased region" description="Polar residues" evidence="9">
    <location>
        <begin position="849"/>
        <end position="860"/>
    </location>
</feature>
<comment type="caution">
    <text evidence="11">The sequence shown here is derived from an EMBL/GenBank/DDBJ whole genome shotgun (WGS) entry which is preliminary data.</text>
</comment>
<dbReference type="PROSITE" id="PS51820">
    <property type="entry name" value="PA14"/>
    <property type="match status" value="1"/>
</dbReference>
<keyword evidence="8" id="KW-0472">Membrane</keyword>
<dbReference type="GO" id="GO:0032580">
    <property type="term" value="C:Golgi cisterna membrane"/>
    <property type="evidence" value="ECO:0007669"/>
    <property type="project" value="UniProtKB-SubCell"/>
</dbReference>
<feature type="compositionally biased region" description="Basic and acidic residues" evidence="9">
    <location>
        <begin position="868"/>
        <end position="877"/>
    </location>
</feature>
<dbReference type="InterPro" id="IPR029044">
    <property type="entry name" value="Nucleotide-diphossugar_trans"/>
</dbReference>
<accession>A0AAE0QP24</accession>
<dbReference type="EMBL" id="JAUCMX010000013">
    <property type="protein sequence ID" value="KAK3526604.1"/>
    <property type="molecule type" value="Genomic_DNA"/>
</dbReference>
<feature type="compositionally biased region" description="Basic and acidic residues" evidence="9">
    <location>
        <begin position="144"/>
        <end position="156"/>
    </location>
</feature>
<proteinExistence type="inferred from homology"/>
<feature type="region of interest" description="Disordered" evidence="9">
    <location>
        <begin position="1075"/>
        <end position="1138"/>
    </location>
</feature>
<dbReference type="SUPFAM" id="SSF53448">
    <property type="entry name" value="Nucleotide-diphospho-sugar transferases"/>
    <property type="match status" value="1"/>
</dbReference>
<dbReference type="PANTHER" id="PTHR12369:SF46">
    <property type="entry name" value="N-ACETYL-BETA-GLUCOSAMINYL-GLYCOPROTEIN 4-BETA-N-ACETYLGALACTOSAMINYLTRANSFERASE 1"/>
    <property type="match status" value="1"/>
</dbReference>
<feature type="domain" description="PA14" evidence="10">
    <location>
        <begin position="484"/>
        <end position="655"/>
    </location>
</feature>
<dbReference type="SMART" id="SM00758">
    <property type="entry name" value="PA14"/>
    <property type="match status" value="1"/>
</dbReference>
<feature type="compositionally biased region" description="Acidic residues" evidence="9">
    <location>
        <begin position="822"/>
        <end position="838"/>
    </location>
</feature>
<keyword evidence="3" id="KW-0808">Transferase</keyword>
<feature type="compositionally biased region" description="Basic and acidic residues" evidence="9">
    <location>
        <begin position="49"/>
        <end position="105"/>
    </location>
</feature>
<protein>
    <recommendedName>
        <fullName evidence="10">PA14 domain-containing protein</fullName>
    </recommendedName>
</protein>
<feature type="compositionally biased region" description="Basic and acidic residues" evidence="9">
    <location>
        <begin position="163"/>
        <end position="199"/>
    </location>
</feature>
<dbReference type="GO" id="GO:0008376">
    <property type="term" value="F:acetylgalactosaminyltransferase activity"/>
    <property type="evidence" value="ECO:0007669"/>
    <property type="project" value="InterPro"/>
</dbReference>
<feature type="compositionally biased region" description="Low complexity" evidence="9">
    <location>
        <begin position="1306"/>
        <end position="1324"/>
    </location>
</feature>
<gene>
    <name evidence="11" type="ORF">QTP70_030743</name>
</gene>
<dbReference type="PANTHER" id="PTHR12369">
    <property type="entry name" value="CHONDROITIN SYNTHASE"/>
    <property type="match status" value="1"/>
</dbReference>
<reference evidence="11" key="1">
    <citation type="submission" date="2023-06" db="EMBL/GenBank/DDBJ databases">
        <title>Male Hemibagrus guttatus genome.</title>
        <authorList>
            <person name="Bian C."/>
        </authorList>
    </citation>
    <scope>NUCLEOTIDE SEQUENCE</scope>
    <source>
        <strain evidence="11">Male_cb2023</strain>
        <tissue evidence="11">Muscle</tissue>
    </source>
</reference>
<dbReference type="InterPro" id="IPR008428">
    <property type="entry name" value="Chond_GalNAc"/>
</dbReference>
<evidence type="ECO:0000256" key="1">
    <source>
        <dbReference type="ARBA" id="ARBA00004447"/>
    </source>
</evidence>
<evidence type="ECO:0000256" key="5">
    <source>
        <dbReference type="ARBA" id="ARBA00022968"/>
    </source>
</evidence>
<evidence type="ECO:0000313" key="12">
    <source>
        <dbReference type="Proteomes" id="UP001274896"/>
    </source>
</evidence>
<dbReference type="Pfam" id="PF05679">
    <property type="entry name" value="CHGN"/>
    <property type="match status" value="1"/>
</dbReference>
<feature type="region of interest" description="Disordered" evidence="9">
    <location>
        <begin position="821"/>
        <end position="877"/>
    </location>
</feature>
<evidence type="ECO:0000256" key="9">
    <source>
        <dbReference type="SAM" id="MobiDB-lite"/>
    </source>
</evidence>
<feature type="compositionally biased region" description="Basic residues" evidence="9">
    <location>
        <begin position="229"/>
        <end position="239"/>
    </location>
</feature>
<feature type="region of interest" description="Disordered" evidence="9">
    <location>
        <begin position="49"/>
        <end position="288"/>
    </location>
</feature>
<feature type="region of interest" description="Disordered" evidence="9">
    <location>
        <begin position="1155"/>
        <end position="1174"/>
    </location>
</feature>
<sequence>MLRFPVKKIRKQFKLLLLLVLLTFAVWFTYLHINQGKSIRLHFNYGKDGERQTEGTDASHKRNSRSSDSHHKSEDTSDSHEEDTSRGRWGEREAGRGTRGGSEKPKARRVGGSEDQGEASGGNEDQGEASGGNEDQGEASGGSEKQERDKWGEQRTRRQGQRVRRDVHSRAEAPNEVHSRAAEPNDVHSRAAEPNDVHSRAAGPSDVHRRAAASSDVHRRALAPSDVHRRTKAPGRRCPSRWGLELPKGRAGGSRVLPKLSSAGNRWGSAPTEATSWGDAPHRNMGGARVGAVKTKTKKRFKVRGPGRNSPLLANIGATPPTEATSWGDAPHRNLSRARAGKKNLKLRPLAGTLLRREDEFHASATDRDQSKILKFLAKKHKKLPWKPESGTDWKISARIKGKVYRTVVRPAMLYGLETVSLRKRQESELEVAELKMSRFSLGVTRLDRIRNEYMRGTAHVGRLGDKVQEARLRWFGHVQRRETGKMGKRKDLSEFDKGQIVMSRRLDQSISKTAALVGCSQSAVTRTVVKKLAVAPKWKNYGLRIFGYIHPYKDGDFQFAVASDDNAEFWLSSDESPLNARLLVYVGQLGSEWTAPGEFTKFRSQASKSVHLIASRRYYFEILHKQDDKGSDHVEVGWRPFLPGLKYEVIDSAYISLYTACAHGWWKQALHFLTCWSDESSLKMNSVDHVPQTLASHSQLPVETQTIRQHGADMLKPDPRDTFFRTPMIDPSRLENVLPPCLYSPTYVVKDFPIARYQGLQFVYLSFVYPNDFTRLTHMERENKCFYRESPIYLEKFGFYKYMKMDEEEDDRPFFFPNPDDFLEEEEGVDPEDEEEIVGTPPSERATRPSQMSHTSSPFLKSGSVPTRKEEDLQPKKTILREQRHYFHKDELLHRDWEKGAEPEDPDRQPEMAEMEEAQNENVVRGRSLSWIQKHKEGVKRKEHAPKLSRSSLLFPQKSSLTALTNRAKQLLTNSAHAGRKDSTHRDNVKTHMNTNKERKKDNKIYITRPRPGNEKKNLASQQPREVFPGVFLYHSGKTTKLMNLNSKPKVRKSILGASQFLARPPLRENRVFPLSSNSSRQSAVRPASSRVVLTSHTKKSKLAATPASSSLHHAPPVTPPSFHNISLENALPTDPPRFTSYLRTTEITETQLNRSEMETEQEEEGELSEYSYEEVEPRPGWAEEAINWQRTFSVNSMDFETLRSDWNDLRCNVSGNLQLPESEVVDVLAQYMEKLNEHNGGIYTLLRIINVEKRRDSARGNRYLVELELMERGRNVVRLSEYIYLLLHRGRIEDSLETNDGMTGSPPSGLISPRPSSSSQLLTRTTRATLRPGTVYAKPLLCQPVMLQWKRDVMVHFVVPVKNQARWVQQFISDMELLHHETKDENFNIIIVDFQSDDMDIEQALRESSVPRYDYLRREGNFERSAGLQVGVDTIEDSHSIVFLCDLHIHFPLNILESIRKHCVEGRLAFAPIVMRLGCGSSPQEPDGYWEVNGFGLFGIYKSDFDKIGGMNTEEFKDRWGGEDWELLDRVLQNGLEVERLRLRNFFHYYHSKRGMWNSQIKKSSKG</sequence>
<keyword evidence="6" id="KW-1133">Transmembrane helix</keyword>
<organism evidence="11 12">
    <name type="scientific">Hemibagrus guttatus</name>
    <dbReference type="NCBI Taxonomy" id="175788"/>
    <lineage>
        <taxon>Eukaryota</taxon>
        <taxon>Metazoa</taxon>
        <taxon>Chordata</taxon>
        <taxon>Craniata</taxon>
        <taxon>Vertebrata</taxon>
        <taxon>Euteleostomi</taxon>
        <taxon>Actinopterygii</taxon>
        <taxon>Neopterygii</taxon>
        <taxon>Teleostei</taxon>
        <taxon>Ostariophysi</taxon>
        <taxon>Siluriformes</taxon>
        <taxon>Bagridae</taxon>
        <taxon>Hemibagrus</taxon>
    </lineage>
</organism>
<evidence type="ECO:0000256" key="3">
    <source>
        <dbReference type="ARBA" id="ARBA00022679"/>
    </source>
</evidence>
<dbReference type="Pfam" id="PF07691">
    <property type="entry name" value="PA14"/>
    <property type="match status" value="1"/>
</dbReference>
<keyword evidence="4" id="KW-0812">Transmembrane</keyword>
<feature type="region of interest" description="Disordered" evidence="9">
    <location>
        <begin position="302"/>
        <end position="331"/>
    </location>
</feature>
<dbReference type="Gene3D" id="3.90.550.10">
    <property type="entry name" value="Spore Coat Polysaccharide Biosynthesis Protein SpsA, Chain A"/>
    <property type="match status" value="1"/>
</dbReference>
<dbReference type="InterPro" id="IPR051227">
    <property type="entry name" value="CS_glycosyltransferase"/>
</dbReference>
<comment type="similarity">
    <text evidence="2">Belongs to the chondroitin N-acetylgalactosaminyltransferase family.</text>
</comment>
<evidence type="ECO:0000313" key="11">
    <source>
        <dbReference type="EMBL" id="KAK3526604.1"/>
    </source>
</evidence>